<evidence type="ECO:0000313" key="2">
    <source>
        <dbReference type="EMBL" id="KKK84688.1"/>
    </source>
</evidence>
<organism evidence="2">
    <name type="scientific">marine sediment metagenome</name>
    <dbReference type="NCBI Taxonomy" id="412755"/>
    <lineage>
        <taxon>unclassified sequences</taxon>
        <taxon>metagenomes</taxon>
        <taxon>ecological metagenomes</taxon>
    </lineage>
</organism>
<comment type="caution">
    <text evidence="2">The sequence shown here is derived from an EMBL/GenBank/DDBJ whole genome shotgun (WGS) entry which is preliminary data.</text>
</comment>
<protein>
    <submittedName>
        <fullName evidence="2">Uncharacterized protein</fullName>
    </submittedName>
</protein>
<proteinExistence type="predicted"/>
<feature type="non-terminal residue" evidence="2">
    <location>
        <position position="1"/>
    </location>
</feature>
<dbReference type="EMBL" id="LAZR01051660">
    <property type="protein sequence ID" value="KKK84688.1"/>
    <property type="molecule type" value="Genomic_DNA"/>
</dbReference>
<evidence type="ECO:0000256" key="1">
    <source>
        <dbReference type="SAM" id="MobiDB-lite"/>
    </source>
</evidence>
<name>A0A0F8YTB9_9ZZZZ</name>
<accession>A0A0F8YTB9</accession>
<sequence length="48" mass="5379">RFLHLAQSLHNLALYDHIQGTRRLVRNDDPGAQANGDGHRHTLLHATA</sequence>
<dbReference type="AntiFam" id="ANF00095">
    <property type="entry name" value="Shadow ORF (opposite ABC transporters)"/>
</dbReference>
<reference evidence="2" key="1">
    <citation type="journal article" date="2015" name="Nature">
        <title>Complex archaea that bridge the gap between prokaryotes and eukaryotes.</title>
        <authorList>
            <person name="Spang A."/>
            <person name="Saw J.H."/>
            <person name="Jorgensen S.L."/>
            <person name="Zaremba-Niedzwiedzka K."/>
            <person name="Martijn J."/>
            <person name="Lind A.E."/>
            <person name="van Eijk R."/>
            <person name="Schleper C."/>
            <person name="Guy L."/>
            <person name="Ettema T.J."/>
        </authorList>
    </citation>
    <scope>NUCLEOTIDE SEQUENCE</scope>
</reference>
<dbReference type="AlphaFoldDB" id="A0A0F8YTB9"/>
<gene>
    <name evidence="2" type="ORF">LCGC14_2780830</name>
</gene>
<feature type="region of interest" description="Disordered" evidence="1">
    <location>
        <begin position="26"/>
        <end position="48"/>
    </location>
</feature>